<reference evidence="1 2" key="1">
    <citation type="submission" date="2016-05" db="EMBL/GenBank/DDBJ databases">
        <title>Comparative analysis of secretome profiles of manganese(II)-oxidizing ascomycete fungi.</title>
        <authorList>
            <consortium name="DOE Joint Genome Institute"/>
            <person name="Zeiner C.A."/>
            <person name="Purvine S.O."/>
            <person name="Zink E.M."/>
            <person name="Wu S."/>
            <person name="Pasa-Tolic L."/>
            <person name="Chaput D.L."/>
            <person name="Haridas S."/>
            <person name="Grigoriev I.V."/>
            <person name="Santelli C.M."/>
            <person name="Hansel C.M."/>
        </authorList>
    </citation>
    <scope>NUCLEOTIDE SEQUENCE [LARGE SCALE GENOMIC DNA]</scope>
    <source>
        <strain evidence="1 2">SRC1lrK2f</strain>
    </source>
</reference>
<evidence type="ECO:0000313" key="2">
    <source>
        <dbReference type="Proteomes" id="UP000077248"/>
    </source>
</evidence>
<name>A0A177D581_ALTAL</name>
<dbReference type="KEGG" id="aalt:CC77DRAFT_559817"/>
<dbReference type="AlphaFoldDB" id="A0A177D581"/>
<dbReference type="Pfam" id="PF02479">
    <property type="entry name" value="Herpes_IE68"/>
    <property type="match status" value="1"/>
</dbReference>
<dbReference type="Proteomes" id="UP000077248">
    <property type="component" value="Unassembled WGS sequence"/>
</dbReference>
<dbReference type="VEuPathDB" id="FungiDB:CC77DRAFT_559817"/>
<dbReference type="GO" id="GO:0010468">
    <property type="term" value="P:regulation of gene expression"/>
    <property type="evidence" value="ECO:0007669"/>
    <property type="project" value="InterPro"/>
</dbReference>
<proteinExistence type="predicted"/>
<organism evidence="1 2">
    <name type="scientific">Alternaria alternata</name>
    <name type="common">Alternaria rot fungus</name>
    <name type="synonym">Torula alternata</name>
    <dbReference type="NCBI Taxonomy" id="5599"/>
    <lineage>
        <taxon>Eukaryota</taxon>
        <taxon>Fungi</taxon>
        <taxon>Dikarya</taxon>
        <taxon>Ascomycota</taxon>
        <taxon>Pezizomycotina</taxon>
        <taxon>Dothideomycetes</taxon>
        <taxon>Pleosporomycetidae</taxon>
        <taxon>Pleosporales</taxon>
        <taxon>Pleosporineae</taxon>
        <taxon>Pleosporaceae</taxon>
        <taxon>Alternaria</taxon>
        <taxon>Alternaria sect. Alternaria</taxon>
        <taxon>Alternaria alternata complex</taxon>
    </lineage>
</organism>
<evidence type="ECO:0000313" key="1">
    <source>
        <dbReference type="EMBL" id="OAG14561.1"/>
    </source>
</evidence>
<dbReference type="EMBL" id="KV441499">
    <property type="protein sequence ID" value="OAG14561.1"/>
    <property type="molecule type" value="Genomic_DNA"/>
</dbReference>
<accession>A0A177D581</accession>
<dbReference type="GeneID" id="29117787"/>
<gene>
    <name evidence="1" type="ORF">CC77DRAFT_559817</name>
</gene>
<dbReference type="InterPro" id="IPR003403">
    <property type="entry name" value="IE68"/>
</dbReference>
<protein>
    <submittedName>
        <fullName evidence="1">Uncharacterized protein</fullName>
    </submittedName>
</protein>
<sequence length="83" mass="9761">MWLGDRWIPHNRASSKQPTLPSCAALCILVWTLDTHCLNMDTKQLLHYVRRSSSYLLRCRRRLKVNLTFKKSFPICETDVLGR</sequence>
<keyword evidence="2" id="KW-1185">Reference proteome</keyword>
<dbReference type="RefSeq" id="XP_018379982.1">
    <property type="nucleotide sequence ID" value="XM_018532193.1"/>
</dbReference>